<dbReference type="Pfam" id="PF02847">
    <property type="entry name" value="MA3"/>
    <property type="match status" value="2"/>
</dbReference>
<keyword evidence="3" id="KW-0963">Cytoplasm</keyword>
<dbReference type="SUPFAM" id="SSF48371">
    <property type="entry name" value="ARM repeat"/>
    <property type="match status" value="2"/>
</dbReference>
<dbReference type="PROSITE" id="PS51366">
    <property type="entry name" value="MI"/>
    <property type="match status" value="2"/>
</dbReference>
<dbReference type="EMBL" id="HBIJ01023717">
    <property type="protein sequence ID" value="CAE0374889.1"/>
    <property type="molecule type" value="Transcribed_RNA"/>
</dbReference>
<dbReference type="InterPro" id="IPR039778">
    <property type="entry name" value="PDCD4"/>
</dbReference>
<dbReference type="PANTHER" id="PTHR12626">
    <property type="entry name" value="PROGRAMMED CELL DEATH 4"/>
    <property type="match status" value="1"/>
</dbReference>
<dbReference type="GO" id="GO:0005737">
    <property type="term" value="C:cytoplasm"/>
    <property type="evidence" value="ECO:0007669"/>
    <property type="project" value="UniProtKB-SubCell"/>
</dbReference>
<evidence type="ECO:0000313" key="8">
    <source>
        <dbReference type="EMBL" id="CAE0374889.1"/>
    </source>
</evidence>
<dbReference type="Gene3D" id="1.25.40.180">
    <property type="match status" value="2"/>
</dbReference>
<dbReference type="GO" id="GO:0045892">
    <property type="term" value="P:negative regulation of DNA-templated transcription"/>
    <property type="evidence" value="ECO:0007669"/>
    <property type="project" value="InterPro"/>
</dbReference>
<evidence type="ECO:0000256" key="3">
    <source>
        <dbReference type="ARBA" id="ARBA00022490"/>
    </source>
</evidence>
<organism evidence="8">
    <name type="scientific">Aureoumbra lagunensis</name>
    <dbReference type="NCBI Taxonomy" id="44058"/>
    <lineage>
        <taxon>Eukaryota</taxon>
        <taxon>Sar</taxon>
        <taxon>Stramenopiles</taxon>
        <taxon>Ochrophyta</taxon>
        <taxon>Pelagophyceae</taxon>
        <taxon>Pelagomonadales</taxon>
        <taxon>Aureoumbra</taxon>
    </lineage>
</organism>
<comment type="subcellular location">
    <subcellularLocation>
        <location evidence="1">Cytoplasm</location>
    </subcellularLocation>
</comment>
<keyword evidence="4" id="KW-0677">Repeat</keyword>
<evidence type="ECO:0000259" key="7">
    <source>
        <dbReference type="PROSITE" id="PS51366"/>
    </source>
</evidence>
<evidence type="ECO:0000256" key="2">
    <source>
        <dbReference type="ARBA" id="ARBA00005497"/>
    </source>
</evidence>
<name>A0A7S3K4U2_9STRA</name>
<dbReference type="PANTHER" id="PTHR12626:SF0">
    <property type="entry name" value="PROGRAMMED CELL DEATH PROTEIN 4"/>
    <property type="match status" value="1"/>
</dbReference>
<comment type="similarity">
    <text evidence="2">Belongs to the PDCD4 family.</text>
</comment>
<feature type="domain" description="MI" evidence="7">
    <location>
        <begin position="129"/>
        <end position="251"/>
    </location>
</feature>
<feature type="domain" description="MI" evidence="7">
    <location>
        <begin position="289"/>
        <end position="415"/>
    </location>
</feature>
<evidence type="ECO:0000256" key="6">
    <source>
        <dbReference type="SAM" id="MobiDB-lite"/>
    </source>
</evidence>
<protein>
    <recommendedName>
        <fullName evidence="7">MI domain-containing protein</fullName>
    </recommendedName>
</protein>
<feature type="region of interest" description="Disordered" evidence="6">
    <location>
        <begin position="1"/>
        <end position="50"/>
    </location>
</feature>
<evidence type="ECO:0000256" key="1">
    <source>
        <dbReference type="ARBA" id="ARBA00004496"/>
    </source>
</evidence>
<accession>A0A7S3K4U2</accession>
<dbReference type="InterPro" id="IPR003891">
    <property type="entry name" value="Initiation_fac_eIF4g_MI"/>
</dbReference>
<sequence>MKMKINSSNEEKRERIGPRDGGGATVRSTTRTRGIGKKAPSGAGGHKFEWKDKTNDGTTYLWQALDPGDPLYSSGNEEDENYVLVSSCDTVNPSSTQKNNYAQSSTGKKLTTVAGSIKEVIGPKYALAEFKRRLIQSFDELYTSGDIYETERQISECECPEFAFEIVKRGVSKALDRKAHERELTSKLFAAAIADGLMSWQDAAKGFERLFEAMEDLILDVPKAEDIVADFLIRCVVDEVLPPAVLIDRVFTALGGRIVQKATRVLSRDHAGAKLERIWGPGDGRETSDLKIAVDQLLQEYLSALDLEEAARCVKELEAPQFGHEVVKRAITTALPLAQDKHDAISLLLKALATDDDTSPSLSKHQAKLGFNKLFQILPDLILDVPDAKRKLNAFLDRAKADFLLPPDYQPQINYAQGATTTN</sequence>
<evidence type="ECO:0000256" key="4">
    <source>
        <dbReference type="ARBA" id="ARBA00022737"/>
    </source>
</evidence>
<feature type="compositionally biased region" description="Basic and acidic residues" evidence="6">
    <location>
        <begin position="9"/>
        <end position="18"/>
    </location>
</feature>
<keyword evidence="5" id="KW-0539">Nucleus</keyword>
<dbReference type="InterPro" id="IPR016024">
    <property type="entry name" value="ARM-type_fold"/>
</dbReference>
<evidence type="ECO:0000256" key="5">
    <source>
        <dbReference type="ARBA" id="ARBA00023242"/>
    </source>
</evidence>
<dbReference type="SMART" id="SM00544">
    <property type="entry name" value="MA3"/>
    <property type="match status" value="2"/>
</dbReference>
<dbReference type="AlphaFoldDB" id="A0A7S3K4U2"/>
<reference evidence="8" key="1">
    <citation type="submission" date="2021-01" db="EMBL/GenBank/DDBJ databases">
        <authorList>
            <person name="Corre E."/>
            <person name="Pelletier E."/>
            <person name="Niang G."/>
            <person name="Scheremetjew M."/>
            <person name="Finn R."/>
            <person name="Kale V."/>
            <person name="Holt S."/>
            <person name="Cochrane G."/>
            <person name="Meng A."/>
            <person name="Brown T."/>
            <person name="Cohen L."/>
        </authorList>
    </citation>
    <scope>NUCLEOTIDE SEQUENCE</scope>
    <source>
        <strain evidence="8">CCMP1510</strain>
    </source>
</reference>
<gene>
    <name evidence="8" type="ORF">ALAG00032_LOCUS15693</name>
</gene>
<proteinExistence type="inferred from homology"/>